<feature type="compositionally biased region" description="Acidic residues" evidence="1">
    <location>
        <begin position="456"/>
        <end position="467"/>
    </location>
</feature>
<dbReference type="RefSeq" id="XP_001302413.1">
    <property type="nucleotide sequence ID" value="XM_001302412.1"/>
</dbReference>
<keyword evidence="2" id="KW-0812">Transmembrane</keyword>
<evidence type="ECO:0000313" key="3">
    <source>
        <dbReference type="EMBL" id="EAX89483.1"/>
    </source>
</evidence>
<feature type="transmembrane region" description="Helical" evidence="2">
    <location>
        <begin position="281"/>
        <end position="301"/>
    </location>
</feature>
<feature type="transmembrane region" description="Helical" evidence="2">
    <location>
        <begin position="215"/>
        <end position="239"/>
    </location>
</feature>
<feature type="region of interest" description="Disordered" evidence="1">
    <location>
        <begin position="456"/>
        <end position="478"/>
    </location>
</feature>
<feature type="transmembrane region" description="Helical" evidence="2">
    <location>
        <begin position="322"/>
        <end position="340"/>
    </location>
</feature>
<keyword evidence="2" id="KW-1133">Transmembrane helix</keyword>
<feature type="transmembrane region" description="Helical" evidence="2">
    <location>
        <begin position="356"/>
        <end position="376"/>
    </location>
</feature>
<dbReference type="AlphaFoldDB" id="A2G039"/>
<dbReference type="EMBL" id="DS114196">
    <property type="protein sequence ID" value="EAX89483.1"/>
    <property type="molecule type" value="Genomic_DNA"/>
</dbReference>
<organism evidence="3 4">
    <name type="scientific">Trichomonas vaginalis (strain ATCC PRA-98 / G3)</name>
    <dbReference type="NCBI Taxonomy" id="412133"/>
    <lineage>
        <taxon>Eukaryota</taxon>
        <taxon>Metamonada</taxon>
        <taxon>Parabasalia</taxon>
        <taxon>Trichomonadida</taxon>
        <taxon>Trichomonadidae</taxon>
        <taxon>Trichomonas</taxon>
    </lineage>
</organism>
<feature type="transmembrane region" description="Helical" evidence="2">
    <location>
        <begin position="246"/>
        <end position="269"/>
    </location>
</feature>
<dbReference type="Proteomes" id="UP000001542">
    <property type="component" value="Unassembled WGS sequence"/>
</dbReference>
<accession>A2G039</accession>
<dbReference type="VEuPathDB" id="TrichDB:TVAGG3_0084870"/>
<evidence type="ECO:0000256" key="1">
    <source>
        <dbReference type="SAM" id="MobiDB-lite"/>
    </source>
</evidence>
<dbReference type="VEuPathDB" id="TrichDB:TVAG_469430"/>
<feature type="transmembrane region" description="Helical" evidence="2">
    <location>
        <begin position="183"/>
        <end position="203"/>
    </location>
</feature>
<protein>
    <submittedName>
        <fullName evidence="3">Uncharacterized protein</fullName>
    </submittedName>
</protein>
<sequence length="478" mass="55077">MLNLLKIIIQMIGVSKAHLHGFNDDLFPATWRDERFIYIDNGEIKNQIIVNSCKATDYAEVIIYKETDRKEIFGANNNYQPFCCDSKSCKRGFLIIEGPQEKYSRYIVKGTCNGRTRSSSKRNMKQINATSLTIENINSTYKVNESNIYTALVANCGDGNFTISGSIDFKSSKSLDKRLKHMMYIHIILFLFTTASSLSIYYYSRMKSPLFSFSFFSPLSSLILLGAISLLHIIYYLLWNFNSIQLNFLIFIASIIRSLLQGLLFYSMTRYLRRPYEFPNYSSFIISLLILFLSIISTYSVNKISTVETGNWTLGYGNNFPYLNFFASIVIYSVSLIIYLEYTPDDGNPDAHKDNFVLFTTLNLVLYFSTCILFCVKRMEATMWKTRNFYWVGFVIENIFLIVQIFLTIGFTIVDNDTGYEMIDNEQENQTETKDISLVGGGFRKTNATFVNDDVEEEETNHDEENLDQLTPMPISNV</sequence>
<reference evidence="3" key="2">
    <citation type="journal article" date="2007" name="Science">
        <title>Draft genome sequence of the sexually transmitted pathogen Trichomonas vaginalis.</title>
        <authorList>
            <person name="Carlton J.M."/>
            <person name="Hirt R.P."/>
            <person name="Silva J.C."/>
            <person name="Delcher A.L."/>
            <person name="Schatz M."/>
            <person name="Zhao Q."/>
            <person name="Wortman J.R."/>
            <person name="Bidwell S.L."/>
            <person name="Alsmark U.C.M."/>
            <person name="Besteiro S."/>
            <person name="Sicheritz-Ponten T."/>
            <person name="Noel C.J."/>
            <person name="Dacks J.B."/>
            <person name="Foster P.G."/>
            <person name="Simillion C."/>
            <person name="Van de Peer Y."/>
            <person name="Miranda-Saavedra D."/>
            <person name="Barton G.J."/>
            <person name="Westrop G.D."/>
            <person name="Mueller S."/>
            <person name="Dessi D."/>
            <person name="Fiori P.L."/>
            <person name="Ren Q."/>
            <person name="Paulsen I."/>
            <person name="Zhang H."/>
            <person name="Bastida-Corcuera F.D."/>
            <person name="Simoes-Barbosa A."/>
            <person name="Brown M.T."/>
            <person name="Hayes R.D."/>
            <person name="Mukherjee M."/>
            <person name="Okumura C.Y."/>
            <person name="Schneider R."/>
            <person name="Smith A.J."/>
            <person name="Vanacova S."/>
            <person name="Villalvazo M."/>
            <person name="Haas B.J."/>
            <person name="Pertea M."/>
            <person name="Feldblyum T.V."/>
            <person name="Utterback T.R."/>
            <person name="Shu C.L."/>
            <person name="Osoegawa K."/>
            <person name="de Jong P.J."/>
            <person name="Hrdy I."/>
            <person name="Horvathova L."/>
            <person name="Zubacova Z."/>
            <person name="Dolezal P."/>
            <person name="Malik S.B."/>
            <person name="Logsdon J.M. Jr."/>
            <person name="Henze K."/>
            <person name="Gupta A."/>
            <person name="Wang C.C."/>
            <person name="Dunne R.L."/>
            <person name="Upcroft J.A."/>
            <person name="Upcroft P."/>
            <person name="White O."/>
            <person name="Salzberg S.L."/>
            <person name="Tang P."/>
            <person name="Chiu C.-H."/>
            <person name="Lee Y.-S."/>
            <person name="Embley T.M."/>
            <person name="Coombs G.H."/>
            <person name="Mottram J.C."/>
            <person name="Tachezy J."/>
            <person name="Fraser-Liggett C.M."/>
            <person name="Johnson P.J."/>
        </authorList>
    </citation>
    <scope>NUCLEOTIDE SEQUENCE [LARGE SCALE GENOMIC DNA]</scope>
    <source>
        <strain evidence="3">G3</strain>
    </source>
</reference>
<dbReference type="KEGG" id="tva:4747154"/>
<evidence type="ECO:0000256" key="2">
    <source>
        <dbReference type="SAM" id="Phobius"/>
    </source>
</evidence>
<feature type="transmembrane region" description="Helical" evidence="2">
    <location>
        <begin position="388"/>
        <end position="414"/>
    </location>
</feature>
<gene>
    <name evidence="3" type="ORF">TVAG_469430</name>
</gene>
<dbReference type="InParanoid" id="A2G039"/>
<reference evidence="3" key="1">
    <citation type="submission" date="2006-10" db="EMBL/GenBank/DDBJ databases">
        <authorList>
            <person name="Amadeo P."/>
            <person name="Zhao Q."/>
            <person name="Wortman J."/>
            <person name="Fraser-Liggett C."/>
            <person name="Carlton J."/>
        </authorList>
    </citation>
    <scope>NUCLEOTIDE SEQUENCE</scope>
    <source>
        <strain evidence="3">G3</strain>
    </source>
</reference>
<keyword evidence="2" id="KW-0472">Membrane</keyword>
<proteinExistence type="predicted"/>
<name>A2G039_TRIV3</name>
<evidence type="ECO:0000313" key="4">
    <source>
        <dbReference type="Proteomes" id="UP000001542"/>
    </source>
</evidence>
<keyword evidence="4" id="KW-1185">Reference proteome</keyword>